<evidence type="ECO:0000313" key="5">
    <source>
        <dbReference type="Proteomes" id="UP000247810"/>
    </source>
</evidence>
<protein>
    <recommendedName>
        <fullName evidence="6">Zn(II)2Cys6 transcription factor</fullName>
    </recommendedName>
</protein>
<proteinExistence type="predicted"/>
<dbReference type="STRING" id="1448320.A0A319DHM4"/>
<dbReference type="InterPro" id="IPR001138">
    <property type="entry name" value="Zn2Cys6_DnaBD"/>
</dbReference>
<dbReference type="PANTHER" id="PTHR38791:SF5">
    <property type="entry name" value="TRANSCRIPTION FACTOR DBAG-RELATED"/>
    <property type="match status" value="1"/>
</dbReference>
<dbReference type="OrthoDB" id="4220372at2759"/>
<dbReference type="InterPro" id="IPR053175">
    <property type="entry name" value="DHMBA_Reg_Transcription_Factor"/>
</dbReference>
<dbReference type="GO" id="GO:0000981">
    <property type="term" value="F:DNA-binding transcription factor activity, RNA polymerase II-specific"/>
    <property type="evidence" value="ECO:0007669"/>
    <property type="project" value="InterPro"/>
</dbReference>
<organism evidence="4 5">
    <name type="scientific">Aspergillus ellipticus CBS 707.79</name>
    <dbReference type="NCBI Taxonomy" id="1448320"/>
    <lineage>
        <taxon>Eukaryota</taxon>
        <taxon>Fungi</taxon>
        <taxon>Dikarya</taxon>
        <taxon>Ascomycota</taxon>
        <taxon>Pezizomycotina</taxon>
        <taxon>Eurotiomycetes</taxon>
        <taxon>Eurotiomycetidae</taxon>
        <taxon>Eurotiales</taxon>
        <taxon>Aspergillaceae</taxon>
        <taxon>Aspergillus</taxon>
        <taxon>Aspergillus subgen. Circumdati</taxon>
    </lineage>
</organism>
<gene>
    <name evidence="4" type="ORF">BO71DRAFT_439211</name>
</gene>
<reference evidence="4 5" key="1">
    <citation type="submission" date="2018-02" db="EMBL/GenBank/DDBJ databases">
        <title>The genomes of Aspergillus section Nigri reveals drivers in fungal speciation.</title>
        <authorList>
            <consortium name="DOE Joint Genome Institute"/>
            <person name="Vesth T.C."/>
            <person name="Nybo J."/>
            <person name="Theobald S."/>
            <person name="Brandl J."/>
            <person name="Frisvad J.C."/>
            <person name="Nielsen K.F."/>
            <person name="Lyhne E.K."/>
            <person name="Kogle M.E."/>
            <person name="Kuo A."/>
            <person name="Riley R."/>
            <person name="Clum A."/>
            <person name="Nolan M."/>
            <person name="Lipzen A."/>
            <person name="Salamov A."/>
            <person name="Henrissat B."/>
            <person name="Wiebenga A."/>
            <person name="De vries R.P."/>
            <person name="Grigoriev I.V."/>
            <person name="Mortensen U.H."/>
            <person name="Andersen M.R."/>
            <person name="Baker S.E."/>
        </authorList>
    </citation>
    <scope>NUCLEOTIDE SEQUENCE [LARGE SCALE GENOMIC DNA]</scope>
    <source>
        <strain evidence="4 5">CBS 707.79</strain>
    </source>
</reference>
<dbReference type="PANTHER" id="PTHR38791">
    <property type="entry name" value="ZN(II)2CYS6 TRANSCRIPTION FACTOR (EUROFUNG)-RELATED-RELATED"/>
    <property type="match status" value="1"/>
</dbReference>
<keyword evidence="2" id="KW-0804">Transcription</keyword>
<evidence type="ECO:0000256" key="1">
    <source>
        <dbReference type="ARBA" id="ARBA00023015"/>
    </source>
</evidence>
<evidence type="ECO:0000313" key="4">
    <source>
        <dbReference type="EMBL" id="PYH96951.1"/>
    </source>
</evidence>
<dbReference type="InterPro" id="IPR021858">
    <property type="entry name" value="Fun_TF"/>
</dbReference>
<keyword evidence="3" id="KW-0539">Nucleus</keyword>
<sequence length="521" mass="57757">MTTPDLCHVGANWVLGINLHIGDSHLALGPPNIRGQREGYLIGCDQQLPQCGQCTRMREQCCGYRDEWELVFRDQTKHTIKRSKEKSAKKAAAGMIGAHRPAPPAGMPPSLDEIGVNYFLHNFVISNQSPSRGFLNYVPAVFSADAEHPTLVASMAAVGLVALANSSRQPDLIAHARVKYSEAIRNVNSALASPVDCVKDSTLMSIISLGVFEHVSNFRSWVRHVQGAAALVVVRGRKQFSSPAAIFMFNQVRADMVIACLHGNQPFPEDLRKLQEDAAMHTDTSIPLWQLGVTAVRCANLLYGVSQNKGEIPWYNFLEEATVLQRDFQRILGILAVQEPYTTVRNFDGDPNMIHNGRYDLYRSSWAIRVWNNSRNIQIIACEIGCHILNKVLAAELPPVVRESMKVRLHDTLEILSKLADDMLATVPQTLGYVTIRSTSGNDCSPASVSGSYILVWSLYMVGKSVVITGETRKWIIQRLQEIGQSAGLTMVLPLLEQIIKLDQLADQKALTEPHFEPARD</sequence>
<dbReference type="EMBL" id="KZ825831">
    <property type="protein sequence ID" value="PYH96951.1"/>
    <property type="molecule type" value="Genomic_DNA"/>
</dbReference>
<dbReference type="CDD" id="cd00067">
    <property type="entry name" value="GAL4"/>
    <property type="match status" value="1"/>
</dbReference>
<evidence type="ECO:0008006" key="6">
    <source>
        <dbReference type="Google" id="ProtNLM"/>
    </source>
</evidence>
<evidence type="ECO:0000256" key="3">
    <source>
        <dbReference type="ARBA" id="ARBA00023242"/>
    </source>
</evidence>
<keyword evidence="5" id="KW-1185">Reference proteome</keyword>
<dbReference type="Pfam" id="PF11951">
    <property type="entry name" value="Fungal_trans_2"/>
    <property type="match status" value="1"/>
</dbReference>
<dbReference type="AlphaFoldDB" id="A0A319DHM4"/>
<accession>A0A319DHM4</accession>
<keyword evidence="1" id="KW-0805">Transcription regulation</keyword>
<dbReference type="GO" id="GO:0008270">
    <property type="term" value="F:zinc ion binding"/>
    <property type="evidence" value="ECO:0007669"/>
    <property type="project" value="InterPro"/>
</dbReference>
<name>A0A319DHM4_9EURO</name>
<dbReference type="VEuPathDB" id="FungiDB:BO71DRAFT_439211"/>
<dbReference type="Proteomes" id="UP000247810">
    <property type="component" value="Unassembled WGS sequence"/>
</dbReference>
<evidence type="ECO:0000256" key="2">
    <source>
        <dbReference type="ARBA" id="ARBA00023163"/>
    </source>
</evidence>